<keyword evidence="1" id="KW-0812">Transmembrane</keyword>
<protein>
    <submittedName>
        <fullName evidence="2">Uncharacterized protein</fullName>
    </submittedName>
</protein>
<comment type="caution">
    <text evidence="2">The sequence shown here is derived from an EMBL/GenBank/DDBJ whole genome shotgun (WGS) entry which is preliminary data.</text>
</comment>
<organism evidence="2 3">
    <name type="scientific">Candidatus Giovannonibacteria bacterium GW2011_GWA2_53_7</name>
    <dbReference type="NCBI Taxonomy" id="1618650"/>
    <lineage>
        <taxon>Bacteria</taxon>
        <taxon>Candidatus Giovannoniibacteriota</taxon>
    </lineage>
</organism>
<gene>
    <name evidence="2" type="ORF">UY81_C0003G0008</name>
</gene>
<accession>A0A0G1Y135</accession>
<keyword evidence="1" id="KW-1133">Transmembrane helix</keyword>
<evidence type="ECO:0000313" key="2">
    <source>
        <dbReference type="EMBL" id="KKW37128.1"/>
    </source>
</evidence>
<evidence type="ECO:0000313" key="3">
    <source>
        <dbReference type="Proteomes" id="UP000034290"/>
    </source>
</evidence>
<proteinExistence type="predicted"/>
<dbReference type="EMBL" id="LCRM01000003">
    <property type="protein sequence ID" value="KKW37128.1"/>
    <property type="molecule type" value="Genomic_DNA"/>
</dbReference>
<evidence type="ECO:0000256" key="1">
    <source>
        <dbReference type="SAM" id="Phobius"/>
    </source>
</evidence>
<reference evidence="2 3" key="1">
    <citation type="journal article" date="2015" name="Nature">
        <title>rRNA introns, odd ribosomes, and small enigmatic genomes across a large radiation of phyla.</title>
        <authorList>
            <person name="Brown C.T."/>
            <person name="Hug L.A."/>
            <person name="Thomas B.C."/>
            <person name="Sharon I."/>
            <person name="Castelle C.J."/>
            <person name="Singh A."/>
            <person name="Wilkins M.J."/>
            <person name="Williams K.H."/>
            <person name="Banfield J.F."/>
        </authorList>
    </citation>
    <scope>NUCLEOTIDE SEQUENCE [LARGE SCALE GENOMIC DNA]</scope>
</reference>
<keyword evidence="1" id="KW-0472">Membrane</keyword>
<feature type="transmembrane region" description="Helical" evidence="1">
    <location>
        <begin position="34"/>
        <end position="55"/>
    </location>
</feature>
<name>A0A0G1Y135_9BACT</name>
<sequence>MEDTSYQTPEVKTTETFYRRARWWIAHREGARRLWIGLWIALDVFLVVFALWMFVDTFLINYEAERGLLRSLLVENQTSLRVTTEAQSAQPVTIDGAPLVLASSEDAYDFVGFVTNPNEDWWAEFTYQFSYGTDAVTESDVAFVYPGESRAILALGVEGARPTNVKLRLLDLDWHRIDPHATPNFPSWKTDHVNLSVTNATFTSLEAGSSGVLGRSSFSVTNNSGYGYWSLPMTILLKHGSAIVGVHSTILDQFEAGETRQVDLSWFQAFPTIDVIEAVPTLNIFDASVYMPLRADRAIDTRTNFGL</sequence>
<dbReference type="AlphaFoldDB" id="A0A0G1Y135"/>
<dbReference type="Proteomes" id="UP000034290">
    <property type="component" value="Unassembled WGS sequence"/>
</dbReference>